<dbReference type="OrthoDB" id="964176at2"/>
<evidence type="ECO:0000313" key="2">
    <source>
        <dbReference type="Proteomes" id="UP000184418"/>
    </source>
</evidence>
<dbReference type="STRING" id="1121955.SAMN02745146_0083"/>
<protein>
    <recommendedName>
        <fullName evidence="3">Phage virion morphogenesis family protein</fullName>
    </recommendedName>
</protein>
<proteinExistence type="predicted"/>
<organism evidence="1 2">
    <name type="scientific">Hymenobacter daecheongensis DSM 21074</name>
    <dbReference type="NCBI Taxonomy" id="1121955"/>
    <lineage>
        <taxon>Bacteria</taxon>
        <taxon>Pseudomonadati</taxon>
        <taxon>Bacteroidota</taxon>
        <taxon>Cytophagia</taxon>
        <taxon>Cytophagales</taxon>
        <taxon>Hymenobacteraceae</taxon>
        <taxon>Hymenobacter</taxon>
    </lineage>
</organism>
<dbReference type="EMBL" id="FQYN01000010">
    <property type="protein sequence ID" value="SHJ75610.1"/>
    <property type="molecule type" value="Genomic_DNA"/>
</dbReference>
<keyword evidence="2" id="KW-1185">Reference proteome</keyword>
<dbReference type="RefSeq" id="WP_143164253.1">
    <property type="nucleotide sequence ID" value="NZ_FQYN01000010.1"/>
</dbReference>
<accession>A0A1M6LWT1</accession>
<reference evidence="1 2" key="1">
    <citation type="submission" date="2016-11" db="EMBL/GenBank/DDBJ databases">
        <authorList>
            <person name="Jaros S."/>
            <person name="Januszkiewicz K."/>
            <person name="Wedrychowicz H."/>
        </authorList>
    </citation>
    <scope>NUCLEOTIDE SEQUENCE [LARGE SCALE GENOMIC DNA]</scope>
    <source>
        <strain evidence="1 2">DSM 21074</strain>
    </source>
</reference>
<evidence type="ECO:0008006" key="3">
    <source>
        <dbReference type="Google" id="ProtNLM"/>
    </source>
</evidence>
<sequence>MMSIQGSKIPFEEFAARFRDFKQTVLPRLVGREALRTFDENFDNGGFTDKVFIRWKPRKGDTENKGRRLGDGGRQSGRALLIKEGSLRRSLRVAYAGPGSVRLVAGNQDVPYAGIHNDGGTISGTASVGAYVRRRFEEDEVSKPGARKAKFVKVTTGSFQVKAHTRQLNTKMPRRRFMGASAKLMDRVGRLFFRHINQLWQAS</sequence>
<dbReference type="Proteomes" id="UP000184418">
    <property type="component" value="Unassembled WGS sequence"/>
</dbReference>
<name>A0A1M6LWT1_9BACT</name>
<gene>
    <name evidence="1" type="ORF">SAMN02745146_0083</name>
</gene>
<evidence type="ECO:0000313" key="1">
    <source>
        <dbReference type="EMBL" id="SHJ75610.1"/>
    </source>
</evidence>
<dbReference type="AlphaFoldDB" id="A0A1M6LWT1"/>